<name>A0AAW4LC27_9BACT</name>
<dbReference type="RefSeq" id="WP_214172905.1">
    <property type="nucleotide sequence ID" value="NZ_JAHCVJ010000009.1"/>
</dbReference>
<evidence type="ECO:0000256" key="2">
    <source>
        <dbReference type="SAM" id="SignalP"/>
    </source>
</evidence>
<feature type="signal peptide" evidence="2">
    <location>
        <begin position="1"/>
        <end position="23"/>
    </location>
</feature>
<feature type="chain" id="PRO_5043498569" description="VPLPA-CTERM protein sorting domain-containing protein" evidence="2">
    <location>
        <begin position="24"/>
        <end position="162"/>
    </location>
</feature>
<accession>A0AAW4LC27</accession>
<sequence>MKRSTMLSLCALFVVAAASAAHADYAAPATGALDALTANVLQEMPQLRTFSEIATTGVASATAPVSSTGSIGGNITITPTSEVSGGISIIPIITSAGSDRYFFLDSGDGTSGGLGVSSIGASSPAVVYLSASPASPSPVPLPPAVLLLGSGLLGMIGFRKTA</sequence>
<evidence type="ECO:0000256" key="1">
    <source>
        <dbReference type="SAM" id="Phobius"/>
    </source>
</evidence>
<protein>
    <recommendedName>
        <fullName evidence="5">VPLPA-CTERM protein sorting domain-containing protein</fullName>
    </recommendedName>
</protein>
<evidence type="ECO:0000313" key="3">
    <source>
        <dbReference type="EMBL" id="MBT0666130.1"/>
    </source>
</evidence>
<dbReference type="AlphaFoldDB" id="A0AAW4LC27"/>
<evidence type="ECO:0008006" key="5">
    <source>
        <dbReference type="Google" id="ProtNLM"/>
    </source>
</evidence>
<evidence type="ECO:0000313" key="4">
    <source>
        <dbReference type="Proteomes" id="UP000811899"/>
    </source>
</evidence>
<gene>
    <name evidence="3" type="ORF">KI809_17605</name>
</gene>
<dbReference type="EMBL" id="JAHCVJ010000009">
    <property type="protein sequence ID" value="MBT0666130.1"/>
    <property type="molecule type" value="Genomic_DNA"/>
</dbReference>
<dbReference type="Proteomes" id="UP000811899">
    <property type="component" value="Unassembled WGS sequence"/>
</dbReference>
<keyword evidence="1" id="KW-1133">Transmembrane helix</keyword>
<proteinExistence type="predicted"/>
<feature type="transmembrane region" description="Helical" evidence="1">
    <location>
        <begin position="139"/>
        <end position="158"/>
    </location>
</feature>
<comment type="caution">
    <text evidence="3">The sequence shown here is derived from an EMBL/GenBank/DDBJ whole genome shotgun (WGS) entry which is preliminary data.</text>
</comment>
<keyword evidence="4" id="KW-1185">Reference proteome</keyword>
<keyword evidence="1" id="KW-0472">Membrane</keyword>
<reference evidence="3 4" key="1">
    <citation type="submission" date="2021-05" db="EMBL/GenBank/DDBJ databases">
        <title>The draft genome of Geobacter pelophilus DSM 12255.</title>
        <authorList>
            <person name="Xu Z."/>
            <person name="Masuda Y."/>
            <person name="Itoh H."/>
            <person name="Senoo K."/>
        </authorList>
    </citation>
    <scope>NUCLEOTIDE SEQUENCE [LARGE SCALE GENOMIC DNA]</scope>
    <source>
        <strain evidence="3 4">DSM 12255</strain>
    </source>
</reference>
<keyword evidence="2" id="KW-0732">Signal</keyword>
<organism evidence="3 4">
    <name type="scientific">Geoanaerobacter pelophilus</name>
    <dbReference type="NCBI Taxonomy" id="60036"/>
    <lineage>
        <taxon>Bacteria</taxon>
        <taxon>Pseudomonadati</taxon>
        <taxon>Thermodesulfobacteriota</taxon>
        <taxon>Desulfuromonadia</taxon>
        <taxon>Geobacterales</taxon>
        <taxon>Geobacteraceae</taxon>
        <taxon>Geoanaerobacter</taxon>
    </lineage>
</organism>
<keyword evidence="1" id="KW-0812">Transmembrane</keyword>